<accession>A0ABT9Y263</accession>
<proteinExistence type="predicted"/>
<keyword evidence="2" id="KW-1185">Reference proteome</keyword>
<comment type="caution">
    <text evidence="1">The sequence shown here is derived from an EMBL/GenBank/DDBJ whole genome shotgun (WGS) entry which is preliminary data.</text>
</comment>
<protein>
    <submittedName>
        <fullName evidence="1">Uncharacterized protein</fullName>
    </submittedName>
</protein>
<evidence type="ECO:0000313" key="1">
    <source>
        <dbReference type="EMBL" id="MDQ0201733.1"/>
    </source>
</evidence>
<evidence type="ECO:0000313" key="2">
    <source>
        <dbReference type="Proteomes" id="UP001224122"/>
    </source>
</evidence>
<sequence>MQTIDLQTIKPHNLSSNKTNKTESLTSGYLYGQQHVKMYFTLLPSIR</sequence>
<dbReference type="Proteomes" id="UP001224122">
    <property type="component" value="Unassembled WGS sequence"/>
</dbReference>
<name>A0ABT9Y263_9BACI</name>
<reference evidence="1 2" key="1">
    <citation type="submission" date="2023-07" db="EMBL/GenBank/DDBJ databases">
        <title>Genomic Encyclopedia of Type Strains, Phase IV (KMG-IV): sequencing the most valuable type-strain genomes for metagenomic binning, comparative biology and taxonomic classification.</title>
        <authorList>
            <person name="Goeker M."/>
        </authorList>
    </citation>
    <scope>NUCLEOTIDE SEQUENCE [LARGE SCALE GENOMIC DNA]</scope>
    <source>
        <strain evidence="1 2">DSM 27594</strain>
    </source>
</reference>
<organism evidence="1 2">
    <name type="scientific">Neobacillus ginsengisoli</name>
    <dbReference type="NCBI Taxonomy" id="904295"/>
    <lineage>
        <taxon>Bacteria</taxon>
        <taxon>Bacillati</taxon>
        <taxon>Bacillota</taxon>
        <taxon>Bacilli</taxon>
        <taxon>Bacillales</taxon>
        <taxon>Bacillaceae</taxon>
        <taxon>Neobacillus</taxon>
    </lineage>
</organism>
<dbReference type="EMBL" id="JAUSTW010000011">
    <property type="protein sequence ID" value="MDQ0201733.1"/>
    <property type="molecule type" value="Genomic_DNA"/>
</dbReference>
<gene>
    <name evidence="1" type="ORF">J2S10_004943</name>
</gene>